<reference evidence="3 4" key="1">
    <citation type="journal article" date="2018" name="Mol. Biol. Evol.">
        <title>Broad Genomic Sampling Reveals a Smut Pathogenic Ancestry of the Fungal Clade Ustilaginomycotina.</title>
        <authorList>
            <person name="Kijpornyongpan T."/>
            <person name="Mondo S.J."/>
            <person name="Barry K."/>
            <person name="Sandor L."/>
            <person name="Lee J."/>
            <person name="Lipzen A."/>
            <person name="Pangilinan J."/>
            <person name="LaButti K."/>
            <person name="Hainaut M."/>
            <person name="Henrissat B."/>
            <person name="Grigoriev I.V."/>
            <person name="Spatafora J.W."/>
            <person name="Aime M.C."/>
        </authorList>
    </citation>
    <scope>NUCLEOTIDE SEQUENCE [LARGE SCALE GENOMIC DNA]</scope>
    <source>
        <strain evidence="3 4">MCA 5214</strain>
    </source>
</reference>
<name>A0A316UWH0_9BASI</name>
<dbReference type="Proteomes" id="UP000245884">
    <property type="component" value="Unassembled WGS sequence"/>
</dbReference>
<evidence type="ECO:0000256" key="2">
    <source>
        <dbReference type="SAM" id="Phobius"/>
    </source>
</evidence>
<feature type="transmembrane region" description="Helical" evidence="2">
    <location>
        <begin position="102"/>
        <end position="128"/>
    </location>
</feature>
<evidence type="ECO:0000256" key="1">
    <source>
        <dbReference type="SAM" id="MobiDB-lite"/>
    </source>
</evidence>
<feature type="transmembrane region" description="Helical" evidence="2">
    <location>
        <begin position="299"/>
        <end position="319"/>
    </location>
</feature>
<dbReference type="RefSeq" id="XP_025362077.1">
    <property type="nucleotide sequence ID" value="XM_025506255.1"/>
</dbReference>
<dbReference type="AlphaFoldDB" id="A0A316UWH0"/>
<accession>A0A316UWH0</accession>
<keyword evidence="2" id="KW-0812">Transmembrane</keyword>
<gene>
    <name evidence="3" type="ORF">BDZ90DRAFT_232444</name>
</gene>
<dbReference type="OrthoDB" id="2548644at2759"/>
<feature type="transmembrane region" description="Helical" evidence="2">
    <location>
        <begin position="140"/>
        <end position="162"/>
    </location>
</feature>
<feature type="transmembrane region" description="Helical" evidence="2">
    <location>
        <begin position="230"/>
        <end position="252"/>
    </location>
</feature>
<keyword evidence="2" id="KW-1133">Transmembrane helix</keyword>
<dbReference type="EMBL" id="KZ819668">
    <property type="protein sequence ID" value="PWN27465.1"/>
    <property type="molecule type" value="Genomic_DNA"/>
</dbReference>
<dbReference type="GeneID" id="37028078"/>
<feature type="transmembrane region" description="Helical" evidence="2">
    <location>
        <begin position="259"/>
        <end position="279"/>
    </location>
</feature>
<keyword evidence="4" id="KW-1185">Reference proteome</keyword>
<feature type="transmembrane region" description="Helical" evidence="2">
    <location>
        <begin position="174"/>
        <end position="191"/>
    </location>
</feature>
<organism evidence="3 4">
    <name type="scientific">Jaminaea rosea</name>
    <dbReference type="NCBI Taxonomy" id="1569628"/>
    <lineage>
        <taxon>Eukaryota</taxon>
        <taxon>Fungi</taxon>
        <taxon>Dikarya</taxon>
        <taxon>Basidiomycota</taxon>
        <taxon>Ustilaginomycotina</taxon>
        <taxon>Exobasidiomycetes</taxon>
        <taxon>Microstromatales</taxon>
        <taxon>Microstromatales incertae sedis</taxon>
        <taxon>Jaminaea</taxon>
    </lineage>
</organism>
<evidence type="ECO:0000313" key="4">
    <source>
        <dbReference type="Proteomes" id="UP000245884"/>
    </source>
</evidence>
<feature type="transmembrane region" description="Helical" evidence="2">
    <location>
        <begin position="44"/>
        <end position="64"/>
    </location>
</feature>
<evidence type="ECO:0000313" key="3">
    <source>
        <dbReference type="EMBL" id="PWN27465.1"/>
    </source>
</evidence>
<protein>
    <submittedName>
        <fullName evidence="3">Uncharacterized protein</fullName>
    </submittedName>
</protein>
<sequence length="391" mass="42662">MSSNDLASSNLDPSLAATPLSNSHDASLTSARIYARHLFPAHGAHVYLLLELIALFPAEVRTLLRIARRWQQQHTEERHQQQEYGDFSSGVKMRKRRPDGLVSLHEVGLFVIKYIALVAVLCQIIGVLSRNLLSARGCAVTLYTSNFALFVDTSLVTASFAWRAYLVCGKTRRSALFLSVGCLLHLAAALAEAQGLRDAQVIDGFCREPFSQPASVEELRIETWWSRRSLWFTLYSTVFDTAICATSCYKLLQTRHKGLGVGWLPTCKVLFDSATYYMASMTSINLAQMTFMLIRPHVAPSSVVLAASVQVVLGLHFIVKILDRVHGDHDDDSGGLDDYKERAGMRAGEVMRCRCVSQGATIGGWSAGGGGGGGESVAGGQGKPLLKVVTP</sequence>
<keyword evidence="2" id="KW-0472">Membrane</keyword>
<feature type="compositionally biased region" description="Gly residues" evidence="1">
    <location>
        <begin position="367"/>
        <end position="382"/>
    </location>
</feature>
<feature type="region of interest" description="Disordered" evidence="1">
    <location>
        <begin position="367"/>
        <end position="391"/>
    </location>
</feature>
<proteinExistence type="predicted"/>